<keyword evidence="3" id="KW-1185">Reference proteome</keyword>
<dbReference type="Proteomes" id="UP000315295">
    <property type="component" value="Unassembled WGS sequence"/>
</dbReference>
<name>A0A540KCZ7_MALBA</name>
<dbReference type="InterPro" id="IPR012337">
    <property type="entry name" value="RNaseH-like_sf"/>
</dbReference>
<dbReference type="AlphaFoldDB" id="A0A540KCZ7"/>
<dbReference type="InterPro" id="IPR052929">
    <property type="entry name" value="RNase_H-like_EbsB-rel"/>
</dbReference>
<dbReference type="EMBL" id="VIEB01001445">
    <property type="protein sequence ID" value="TQD72107.1"/>
    <property type="molecule type" value="Genomic_DNA"/>
</dbReference>
<dbReference type="GO" id="GO:0003676">
    <property type="term" value="F:nucleic acid binding"/>
    <property type="evidence" value="ECO:0007669"/>
    <property type="project" value="InterPro"/>
</dbReference>
<dbReference type="InterPro" id="IPR002156">
    <property type="entry name" value="RNaseH_domain"/>
</dbReference>
<accession>A0A540KCZ7</accession>
<gene>
    <name evidence="2" type="ORF">C1H46_042358</name>
</gene>
<dbReference type="PANTHER" id="PTHR47074:SF73">
    <property type="entry name" value="OS04G0448401 PROTEIN"/>
    <property type="match status" value="1"/>
</dbReference>
<evidence type="ECO:0000313" key="3">
    <source>
        <dbReference type="Proteomes" id="UP000315295"/>
    </source>
</evidence>
<evidence type="ECO:0000313" key="2">
    <source>
        <dbReference type="EMBL" id="TQD72107.1"/>
    </source>
</evidence>
<protein>
    <recommendedName>
        <fullName evidence="1">RNase H type-1 domain-containing protein</fullName>
    </recommendedName>
</protein>
<dbReference type="PANTHER" id="PTHR47074">
    <property type="entry name" value="BNAC02G40300D PROTEIN"/>
    <property type="match status" value="1"/>
</dbReference>
<proteinExistence type="predicted"/>
<dbReference type="GO" id="GO:0004523">
    <property type="term" value="F:RNA-DNA hybrid ribonuclease activity"/>
    <property type="evidence" value="ECO:0007669"/>
    <property type="project" value="InterPro"/>
</dbReference>
<dbReference type="Pfam" id="PF13456">
    <property type="entry name" value="RVT_3"/>
    <property type="match status" value="1"/>
</dbReference>
<dbReference type="STRING" id="106549.A0A540KCZ7"/>
<dbReference type="CDD" id="cd06222">
    <property type="entry name" value="RNase_H_like"/>
    <property type="match status" value="1"/>
</dbReference>
<dbReference type="InterPro" id="IPR036397">
    <property type="entry name" value="RNaseH_sf"/>
</dbReference>
<sequence length="229" mass="25389">MLSYVATNCWFIWKARCNFLFNQQPIVPRQIIAVITQSVAAFKEYTQATVCSLPISVNGLVSDVQWSPHCVGFIKINVDASWLRSGAPGFVGVVARDDAGRFVAAIRRRVTASSVAVAEALAVLHGCELGRSMGWNFVIVESDSQESISCIRDSDTRGSWEAFPILARCKRMGEAFNDCRWSWTPRSANMAADRLALRQSREVCDNIWVNRPPSSLVHVLCNDGLPCPH</sequence>
<reference evidence="2 3" key="1">
    <citation type="journal article" date="2019" name="G3 (Bethesda)">
        <title>Sequencing of a Wild Apple (Malus baccata) Genome Unravels the Differences Between Cultivated and Wild Apple Species Regarding Disease Resistance and Cold Tolerance.</title>
        <authorList>
            <person name="Chen X."/>
        </authorList>
    </citation>
    <scope>NUCLEOTIDE SEQUENCE [LARGE SCALE GENOMIC DNA]</scope>
    <source>
        <strain evidence="3">cv. Shandingzi</strain>
        <tissue evidence="2">Leaves</tissue>
    </source>
</reference>
<dbReference type="InterPro" id="IPR044730">
    <property type="entry name" value="RNase_H-like_dom_plant"/>
</dbReference>
<organism evidence="2 3">
    <name type="scientific">Malus baccata</name>
    <name type="common">Siberian crab apple</name>
    <name type="synonym">Pyrus baccata</name>
    <dbReference type="NCBI Taxonomy" id="106549"/>
    <lineage>
        <taxon>Eukaryota</taxon>
        <taxon>Viridiplantae</taxon>
        <taxon>Streptophyta</taxon>
        <taxon>Embryophyta</taxon>
        <taxon>Tracheophyta</taxon>
        <taxon>Spermatophyta</taxon>
        <taxon>Magnoliopsida</taxon>
        <taxon>eudicotyledons</taxon>
        <taxon>Gunneridae</taxon>
        <taxon>Pentapetalae</taxon>
        <taxon>rosids</taxon>
        <taxon>fabids</taxon>
        <taxon>Rosales</taxon>
        <taxon>Rosaceae</taxon>
        <taxon>Amygdaloideae</taxon>
        <taxon>Maleae</taxon>
        <taxon>Malus</taxon>
    </lineage>
</organism>
<feature type="domain" description="RNase H type-1" evidence="1">
    <location>
        <begin position="77"/>
        <end position="196"/>
    </location>
</feature>
<dbReference type="Gene3D" id="3.30.420.10">
    <property type="entry name" value="Ribonuclease H-like superfamily/Ribonuclease H"/>
    <property type="match status" value="1"/>
</dbReference>
<dbReference type="SUPFAM" id="SSF53098">
    <property type="entry name" value="Ribonuclease H-like"/>
    <property type="match status" value="1"/>
</dbReference>
<comment type="caution">
    <text evidence="2">The sequence shown here is derived from an EMBL/GenBank/DDBJ whole genome shotgun (WGS) entry which is preliminary data.</text>
</comment>
<evidence type="ECO:0000259" key="1">
    <source>
        <dbReference type="Pfam" id="PF13456"/>
    </source>
</evidence>